<dbReference type="Proteomes" id="UP000297720">
    <property type="component" value="Unassembled WGS sequence"/>
</dbReference>
<proteinExistence type="predicted"/>
<dbReference type="AlphaFoldDB" id="A0A5F0K8L2"/>
<sequence>MLKGYLLNPAAVTGLTDEYELFAITRDPLLWDELFESMRALQATWFAGDLPRPHREGRALLLPRDDRNSMKVASALRKAGVTDLGSYLQRQVHRQHDYPVGAIMAGCHG</sequence>
<organism evidence="2 4">
    <name type="scientific">Aeromonas taiwanensis</name>
    <dbReference type="NCBI Taxonomy" id="633417"/>
    <lineage>
        <taxon>Bacteria</taxon>
        <taxon>Pseudomonadati</taxon>
        <taxon>Pseudomonadota</taxon>
        <taxon>Gammaproteobacteria</taxon>
        <taxon>Aeromonadales</taxon>
        <taxon>Aeromonadaceae</taxon>
        <taxon>Aeromonas</taxon>
    </lineage>
</organism>
<evidence type="ECO:0000313" key="1">
    <source>
        <dbReference type="EMBL" id="TFF73683.1"/>
    </source>
</evidence>
<evidence type="ECO:0000313" key="2">
    <source>
        <dbReference type="EMBL" id="TFF77691.1"/>
    </source>
</evidence>
<keyword evidence="3" id="KW-1185">Reference proteome</keyword>
<gene>
    <name evidence="1" type="ORF">DRM93_14385</name>
    <name evidence="2" type="ORF">DRM94_14385</name>
</gene>
<dbReference type="Proteomes" id="UP000297914">
    <property type="component" value="Unassembled WGS sequence"/>
</dbReference>
<dbReference type="InterPro" id="IPR046507">
    <property type="entry name" value="DUF6685"/>
</dbReference>
<dbReference type="EMBL" id="QORL01000032">
    <property type="protein sequence ID" value="TFF73683.1"/>
    <property type="molecule type" value="Genomic_DNA"/>
</dbReference>
<dbReference type="EMBL" id="QORK01000032">
    <property type="protein sequence ID" value="TFF77691.1"/>
    <property type="molecule type" value="Genomic_DNA"/>
</dbReference>
<evidence type="ECO:0000313" key="3">
    <source>
        <dbReference type="Proteomes" id="UP000297720"/>
    </source>
</evidence>
<dbReference type="OrthoDB" id="9157053at2"/>
<evidence type="ECO:0000313" key="4">
    <source>
        <dbReference type="Proteomes" id="UP000297914"/>
    </source>
</evidence>
<dbReference type="Pfam" id="PF20390">
    <property type="entry name" value="DUF6685"/>
    <property type="match status" value="1"/>
</dbReference>
<accession>A0A5F0K8L2</accession>
<protein>
    <submittedName>
        <fullName evidence="2">Uncharacterized protein</fullName>
    </submittedName>
</protein>
<reference evidence="2 4" key="1">
    <citation type="submission" date="2018-06" db="EMBL/GenBank/DDBJ databases">
        <title>Occurrence of a novel blaKPC-2- and qnrS2- harbouring IncP6 plasmid from Aeromonas taiwanensis isolates recovered from the river sediments.</title>
        <authorList>
            <person name="Zheng B."/>
            <person name="Yu X."/>
            <person name="Xiao Y."/>
        </authorList>
    </citation>
    <scope>NUCLEOTIDE SEQUENCE [LARGE SCALE GENOMIC DNA]</scope>
    <source>
        <strain evidence="1 3">1713</strain>
        <strain evidence="2 4">198</strain>
    </source>
</reference>
<comment type="caution">
    <text evidence="2">The sequence shown here is derived from an EMBL/GenBank/DDBJ whole genome shotgun (WGS) entry which is preliminary data.</text>
</comment>
<name>A0A5F0K8L2_9GAMM</name>